<dbReference type="EMBL" id="RJTU01000013">
    <property type="protein sequence ID" value="ROI14667.1"/>
    <property type="molecule type" value="Genomic_DNA"/>
</dbReference>
<sequence length="68" mass="8256">MKKFIQIKIDSFLDIIKLKFAYFLYCKSFVRTIVLSPFIDLDKFFNIEIGKSFIDFFEQLEKGIDWFI</sequence>
<reference evidence="2" key="2">
    <citation type="submission" date="2018-11" db="EMBL/GenBank/DDBJ databases">
        <title>Proposal to divide the Flavobacteriaceae and reorganize its genera based on Amino Acid Identity values calculated from whole genome sequences.</title>
        <authorList>
            <person name="Nicholson A.C."/>
            <person name="Gulvik C.A."/>
            <person name="Whitney A.M."/>
            <person name="Humrighouse B.W."/>
            <person name="Bell M."/>
            <person name="Holmes B."/>
            <person name="Steigerwalt A."/>
            <person name="Villarma A."/>
            <person name="Sheth M."/>
            <person name="Batra D."/>
            <person name="Pryor J."/>
            <person name="Bernardet J.-F."/>
            <person name="Hugo C."/>
            <person name="Kampfer P."/>
            <person name="Newman J."/>
            <person name="Mcquiston J."/>
        </authorList>
    </citation>
    <scope>NUCLEOTIDE SEQUENCE [LARGE SCALE GENOMIC DNA]</scope>
    <source>
        <strain evidence="2">DSM 22165</strain>
    </source>
</reference>
<proteinExistence type="predicted"/>
<organism evidence="1 2">
    <name type="scientific">Epilithonimonas hominis</name>
    <dbReference type="NCBI Taxonomy" id="420404"/>
    <lineage>
        <taxon>Bacteria</taxon>
        <taxon>Pseudomonadati</taxon>
        <taxon>Bacteroidota</taxon>
        <taxon>Flavobacteriia</taxon>
        <taxon>Flavobacteriales</taxon>
        <taxon>Weeksellaceae</taxon>
        <taxon>Chryseobacterium group</taxon>
        <taxon>Epilithonimonas</taxon>
    </lineage>
</organism>
<accession>A0A3N0XBA2</accession>
<evidence type="ECO:0000313" key="2">
    <source>
        <dbReference type="Proteomes" id="UP000267623"/>
    </source>
</evidence>
<reference evidence="2" key="1">
    <citation type="submission" date="2018-11" db="EMBL/GenBank/DDBJ databases">
        <title>Proposal to divide the Flavobacteriaceae and reorganize its genera based on Amino Acid Identity values calculated from whole genome sequences.</title>
        <authorList>
            <person name="Nicholson A.C."/>
            <person name="Gulvik C.A."/>
            <person name="Whitney A.M."/>
            <person name="Humrighouse B.W."/>
            <person name="Bell M."/>
            <person name="Holmes B."/>
            <person name="Steigerwalt A."/>
            <person name="Villarma A."/>
            <person name="Sheth M."/>
            <person name="Batra D."/>
            <person name="Pryor J."/>
            <person name="Bernardet J.-F."/>
            <person name="Hugo C."/>
            <person name="Kampfer P."/>
            <person name="Newman J."/>
            <person name="Mcquiston J.R."/>
        </authorList>
    </citation>
    <scope>NUCLEOTIDE SEQUENCE [LARGE SCALE GENOMIC DNA]</scope>
    <source>
        <strain evidence="2">DSM 22165</strain>
    </source>
</reference>
<evidence type="ECO:0000313" key="1">
    <source>
        <dbReference type="EMBL" id="ROI14667.1"/>
    </source>
</evidence>
<protein>
    <submittedName>
        <fullName evidence="1">Uncharacterized protein</fullName>
    </submittedName>
</protein>
<comment type="caution">
    <text evidence="1">The sequence shown here is derived from an EMBL/GenBank/DDBJ whole genome shotgun (WGS) entry which is preliminary data.</text>
</comment>
<dbReference type="AlphaFoldDB" id="A0A3N0XBA2"/>
<dbReference type="Proteomes" id="UP000267623">
    <property type="component" value="Unassembled WGS sequence"/>
</dbReference>
<gene>
    <name evidence="1" type="ORF">EGH73_01310</name>
</gene>
<name>A0A3N0XBA2_9FLAO</name>